<dbReference type="GO" id="GO:0046872">
    <property type="term" value="F:metal ion binding"/>
    <property type="evidence" value="ECO:0007669"/>
    <property type="project" value="UniProtKB-KW"/>
</dbReference>
<comment type="caution">
    <text evidence="5">The sequence shown here is derived from an EMBL/GenBank/DDBJ whole genome shotgun (WGS) entry which is preliminary data.</text>
</comment>
<gene>
    <name evidence="5" type="ORF">BLX24_13645</name>
</gene>
<feature type="binding site" evidence="4">
    <location>
        <position position="140"/>
    </location>
    <ligand>
        <name>a divalent metal cation</name>
        <dbReference type="ChEBI" id="CHEBI:60240"/>
        <label>2</label>
    </ligand>
</feature>
<feature type="binding site" evidence="4">
    <location>
        <position position="170"/>
    </location>
    <ligand>
        <name>a divalent metal cation</name>
        <dbReference type="ChEBI" id="CHEBI:60240"/>
        <label>2</label>
    </ligand>
</feature>
<reference evidence="5 6" key="1">
    <citation type="submission" date="2016-10" db="EMBL/GenBank/DDBJ databases">
        <title>Arsenicibacter rosenii gen. nov., sp. nov., an efficient arsenic-methylating bacterium isolated from an arsenic-contaminated paddy soil.</title>
        <authorList>
            <person name="Huang K."/>
        </authorList>
    </citation>
    <scope>NUCLEOTIDE SEQUENCE [LARGE SCALE GENOMIC DNA]</scope>
    <source>
        <strain evidence="5 6">SM-1</strain>
    </source>
</reference>
<keyword evidence="2 4" id="KW-0479">Metal-binding</keyword>
<dbReference type="PANTHER" id="PTHR46124">
    <property type="entry name" value="D-AMINOACYL-TRNA DEACYLASE"/>
    <property type="match status" value="1"/>
</dbReference>
<dbReference type="GO" id="GO:0004536">
    <property type="term" value="F:DNA nuclease activity"/>
    <property type="evidence" value="ECO:0007669"/>
    <property type="project" value="InterPro"/>
</dbReference>
<dbReference type="SUPFAM" id="SSF51556">
    <property type="entry name" value="Metallo-dependent hydrolases"/>
    <property type="match status" value="1"/>
</dbReference>
<evidence type="ECO:0000256" key="3">
    <source>
        <dbReference type="ARBA" id="ARBA00022801"/>
    </source>
</evidence>
<keyword evidence="6" id="KW-1185">Reference proteome</keyword>
<feature type="binding site" evidence="4">
    <location>
        <position position="219"/>
    </location>
    <ligand>
        <name>a divalent metal cation</name>
        <dbReference type="ChEBI" id="CHEBI:60240"/>
        <label>1</label>
    </ligand>
</feature>
<dbReference type="CDD" id="cd01310">
    <property type="entry name" value="TatD_DNAse"/>
    <property type="match status" value="1"/>
</dbReference>
<dbReference type="InterPro" id="IPR032466">
    <property type="entry name" value="Metal_Hydrolase"/>
</dbReference>
<feature type="binding site" evidence="4">
    <location>
        <position position="7"/>
    </location>
    <ligand>
        <name>a divalent metal cation</name>
        <dbReference type="ChEBI" id="CHEBI:60240"/>
        <label>1</label>
    </ligand>
</feature>
<dbReference type="PIRSF" id="PIRSF005902">
    <property type="entry name" value="DNase_TatD"/>
    <property type="match status" value="1"/>
</dbReference>
<dbReference type="InterPro" id="IPR015991">
    <property type="entry name" value="TatD/YcfH-like"/>
</dbReference>
<accession>A0A1S2VIN9</accession>
<dbReference type="FunFam" id="3.20.20.140:FF:000005">
    <property type="entry name" value="TatD family hydrolase"/>
    <property type="match status" value="1"/>
</dbReference>
<evidence type="ECO:0000256" key="1">
    <source>
        <dbReference type="ARBA" id="ARBA00009275"/>
    </source>
</evidence>
<evidence type="ECO:0000313" key="5">
    <source>
        <dbReference type="EMBL" id="OIN58609.1"/>
    </source>
</evidence>
<dbReference type="OrthoDB" id="9810005at2"/>
<protein>
    <submittedName>
        <fullName evidence="5">Hydrolase TatD</fullName>
    </submittedName>
</protein>
<dbReference type="EMBL" id="MORL01000006">
    <property type="protein sequence ID" value="OIN58609.1"/>
    <property type="molecule type" value="Genomic_DNA"/>
</dbReference>
<organism evidence="5 6">
    <name type="scientific">Arsenicibacter rosenii</name>
    <dbReference type="NCBI Taxonomy" id="1750698"/>
    <lineage>
        <taxon>Bacteria</taxon>
        <taxon>Pseudomonadati</taxon>
        <taxon>Bacteroidota</taxon>
        <taxon>Cytophagia</taxon>
        <taxon>Cytophagales</taxon>
        <taxon>Spirosomataceae</taxon>
        <taxon>Arsenicibacter</taxon>
    </lineage>
</organism>
<evidence type="ECO:0000256" key="4">
    <source>
        <dbReference type="PIRSR" id="PIRSR005902-1"/>
    </source>
</evidence>
<sequence>MNLIDTHAHIYDEKFEADRILNGQPEGTRDDMLARAWSLPVSQIWMPNCAQETIAGMMALAGQYPERCLPMMGLHPTYVNQTVEQELATVEAELSRHPFIAVGEIGLDFYWDLTHVDRQFEAFRTQLQWAAQQNLFVSLHTRSGHDRNAFAEAADVIEQLALPTLTGIFHCFVGTLDEARRAVGMGFKLGIGGVVTFKNGGLDQVVPHIGLEHLVLETDSPYLAPVPYRGKRNEPAYLHQIAQRIADLKGISIDDVARHTTANALSLLPALYANLLPQA</sequence>
<evidence type="ECO:0000256" key="2">
    <source>
        <dbReference type="ARBA" id="ARBA00022723"/>
    </source>
</evidence>
<dbReference type="GO" id="GO:0005829">
    <property type="term" value="C:cytosol"/>
    <property type="evidence" value="ECO:0007669"/>
    <property type="project" value="TreeGrafter"/>
</dbReference>
<comment type="similarity">
    <text evidence="1">Belongs to the metallo-dependent hydrolases superfamily. TatD-type hydrolase family.</text>
</comment>
<keyword evidence="3 5" id="KW-0378">Hydrolase</keyword>
<proteinExistence type="inferred from homology"/>
<dbReference type="NCBIfam" id="TIGR00010">
    <property type="entry name" value="YchF/TatD family DNA exonuclease"/>
    <property type="match status" value="1"/>
</dbReference>
<feature type="binding site" evidence="4">
    <location>
        <position position="9"/>
    </location>
    <ligand>
        <name>a divalent metal cation</name>
        <dbReference type="ChEBI" id="CHEBI:60240"/>
        <label>1</label>
    </ligand>
</feature>
<feature type="binding site" evidence="4">
    <location>
        <position position="104"/>
    </location>
    <ligand>
        <name>a divalent metal cation</name>
        <dbReference type="ChEBI" id="CHEBI:60240"/>
        <label>1</label>
    </ligand>
</feature>
<dbReference type="Gene3D" id="3.20.20.140">
    <property type="entry name" value="Metal-dependent hydrolases"/>
    <property type="match status" value="1"/>
</dbReference>
<name>A0A1S2VIN9_9BACT</name>
<dbReference type="Proteomes" id="UP000181790">
    <property type="component" value="Unassembled WGS sequence"/>
</dbReference>
<evidence type="ECO:0000313" key="6">
    <source>
        <dbReference type="Proteomes" id="UP000181790"/>
    </source>
</evidence>
<dbReference type="Pfam" id="PF01026">
    <property type="entry name" value="TatD_DNase"/>
    <property type="match status" value="1"/>
</dbReference>
<dbReference type="RefSeq" id="WP_071503716.1">
    <property type="nucleotide sequence ID" value="NZ_MORL01000006.1"/>
</dbReference>
<dbReference type="InterPro" id="IPR001130">
    <property type="entry name" value="TatD-like"/>
</dbReference>
<dbReference type="GO" id="GO:0016788">
    <property type="term" value="F:hydrolase activity, acting on ester bonds"/>
    <property type="evidence" value="ECO:0007669"/>
    <property type="project" value="InterPro"/>
</dbReference>
<dbReference type="PANTHER" id="PTHR46124:SF4">
    <property type="entry name" value="HYDROLASE TATD"/>
    <property type="match status" value="1"/>
</dbReference>
<dbReference type="AlphaFoldDB" id="A0A1S2VIN9"/>